<feature type="signal peptide" evidence="12">
    <location>
        <begin position="1"/>
        <end position="35"/>
    </location>
</feature>
<evidence type="ECO:0000256" key="5">
    <source>
        <dbReference type="ARBA" id="ARBA00022692"/>
    </source>
</evidence>
<dbReference type="PANTHER" id="PTHR47234">
    <property type="match status" value="1"/>
</dbReference>
<evidence type="ECO:0000259" key="14">
    <source>
        <dbReference type="Pfam" id="PF07715"/>
    </source>
</evidence>
<dbReference type="Proteomes" id="UP001379945">
    <property type="component" value="Unassembled WGS sequence"/>
</dbReference>
<dbReference type="Pfam" id="PF07715">
    <property type="entry name" value="Plug"/>
    <property type="match status" value="1"/>
</dbReference>
<proteinExistence type="inferred from homology"/>
<dbReference type="InterPro" id="IPR000531">
    <property type="entry name" value="Beta-barrel_TonB"/>
</dbReference>
<dbReference type="SUPFAM" id="SSF56935">
    <property type="entry name" value="Porins"/>
    <property type="match status" value="1"/>
</dbReference>
<keyword evidence="9 10" id="KW-0998">Cell outer membrane</keyword>
<feature type="chain" id="PRO_5045177106" evidence="12">
    <location>
        <begin position="36"/>
        <end position="926"/>
    </location>
</feature>
<comment type="caution">
    <text evidence="15">The sequence shown here is derived from an EMBL/GenBank/DDBJ whole genome shotgun (WGS) entry which is preliminary data.</text>
</comment>
<evidence type="ECO:0000259" key="13">
    <source>
        <dbReference type="Pfam" id="PF00593"/>
    </source>
</evidence>
<evidence type="ECO:0000256" key="11">
    <source>
        <dbReference type="RuleBase" id="RU003357"/>
    </source>
</evidence>
<evidence type="ECO:0000256" key="2">
    <source>
        <dbReference type="ARBA" id="ARBA00009810"/>
    </source>
</evidence>
<organism evidence="15 16">
    <name type="scientific">Ideonella margarita</name>
    <dbReference type="NCBI Taxonomy" id="2984191"/>
    <lineage>
        <taxon>Bacteria</taxon>
        <taxon>Pseudomonadati</taxon>
        <taxon>Pseudomonadota</taxon>
        <taxon>Betaproteobacteria</taxon>
        <taxon>Burkholderiales</taxon>
        <taxon>Sphaerotilaceae</taxon>
        <taxon>Ideonella</taxon>
    </lineage>
</organism>
<dbReference type="InterPro" id="IPR036942">
    <property type="entry name" value="Beta-barrel_TonB_sf"/>
</dbReference>
<keyword evidence="6 11" id="KW-0798">TonB box</keyword>
<dbReference type="Gene3D" id="2.40.170.20">
    <property type="entry name" value="TonB-dependent receptor, beta-barrel domain"/>
    <property type="match status" value="1"/>
</dbReference>
<dbReference type="Pfam" id="PF00593">
    <property type="entry name" value="TonB_dep_Rec_b-barrel"/>
    <property type="match status" value="1"/>
</dbReference>
<evidence type="ECO:0000256" key="8">
    <source>
        <dbReference type="ARBA" id="ARBA00023170"/>
    </source>
</evidence>
<keyword evidence="8 15" id="KW-0675">Receptor</keyword>
<comment type="similarity">
    <text evidence="2 10 11">Belongs to the TonB-dependent receptor family.</text>
</comment>
<evidence type="ECO:0000256" key="7">
    <source>
        <dbReference type="ARBA" id="ARBA00023136"/>
    </source>
</evidence>
<comment type="subcellular location">
    <subcellularLocation>
        <location evidence="1 10">Cell outer membrane</location>
        <topology evidence="1 10">Multi-pass membrane protein</topology>
    </subcellularLocation>
</comment>
<evidence type="ECO:0000313" key="16">
    <source>
        <dbReference type="Proteomes" id="UP001379945"/>
    </source>
</evidence>
<feature type="domain" description="TonB-dependent receptor plug" evidence="14">
    <location>
        <begin position="57"/>
        <end position="175"/>
    </location>
</feature>
<keyword evidence="3 10" id="KW-0813">Transport</keyword>
<gene>
    <name evidence="15" type="ORF">AACH00_12645</name>
</gene>
<evidence type="ECO:0000256" key="1">
    <source>
        <dbReference type="ARBA" id="ARBA00004571"/>
    </source>
</evidence>
<evidence type="ECO:0000256" key="9">
    <source>
        <dbReference type="ARBA" id="ARBA00023237"/>
    </source>
</evidence>
<evidence type="ECO:0000256" key="10">
    <source>
        <dbReference type="PROSITE-ProRule" id="PRU01360"/>
    </source>
</evidence>
<dbReference type="CDD" id="cd01347">
    <property type="entry name" value="ligand_gated_channel"/>
    <property type="match status" value="1"/>
</dbReference>
<accession>A0ABU9C5N5</accession>
<name>A0ABU9C5N5_9BURK</name>
<evidence type="ECO:0000256" key="12">
    <source>
        <dbReference type="SAM" id="SignalP"/>
    </source>
</evidence>
<keyword evidence="5 10" id="KW-0812">Transmembrane</keyword>
<dbReference type="EMBL" id="JBBUTI010000008">
    <property type="protein sequence ID" value="MEK8047201.1"/>
    <property type="molecule type" value="Genomic_DNA"/>
</dbReference>
<dbReference type="InterPro" id="IPR012910">
    <property type="entry name" value="Plug_dom"/>
</dbReference>
<feature type="domain" description="TonB-dependent receptor-like beta-barrel" evidence="13">
    <location>
        <begin position="410"/>
        <end position="887"/>
    </location>
</feature>
<evidence type="ECO:0000313" key="15">
    <source>
        <dbReference type="EMBL" id="MEK8047201.1"/>
    </source>
</evidence>
<dbReference type="PROSITE" id="PS52016">
    <property type="entry name" value="TONB_DEPENDENT_REC_3"/>
    <property type="match status" value="1"/>
</dbReference>
<evidence type="ECO:0000256" key="6">
    <source>
        <dbReference type="ARBA" id="ARBA00023077"/>
    </source>
</evidence>
<evidence type="ECO:0000256" key="3">
    <source>
        <dbReference type="ARBA" id="ARBA00022448"/>
    </source>
</evidence>
<dbReference type="Gene3D" id="2.170.130.10">
    <property type="entry name" value="TonB-dependent receptor, plug domain"/>
    <property type="match status" value="1"/>
</dbReference>
<dbReference type="InterPro" id="IPR039426">
    <property type="entry name" value="TonB-dep_rcpt-like"/>
</dbReference>
<dbReference type="InterPro" id="IPR037066">
    <property type="entry name" value="Plug_dom_sf"/>
</dbReference>
<reference evidence="15 16" key="1">
    <citation type="submission" date="2024-04" db="EMBL/GenBank/DDBJ databases">
        <title>Novel species of the genus Ideonella isolated from streams.</title>
        <authorList>
            <person name="Lu H."/>
        </authorList>
    </citation>
    <scope>NUCLEOTIDE SEQUENCE [LARGE SCALE GENOMIC DNA]</scope>
    <source>
        <strain evidence="15 16">LYT19W</strain>
    </source>
</reference>
<evidence type="ECO:0000256" key="4">
    <source>
        <dbReference type="ARBA" id="ARBA00022452"/>
    </source>
</evidence>
<protein>
    <submittedName>
        <fullName evidence="15">TonB-dependent receptor</fullName>
    </submittedName>
</protein>
<sequence length="926" mass="100016">MAHRVPRRSLTCRLTACSQAALLAVLAAGATATLAQEAASPQKVEITGSAIKRLDGETALPVQIITREEIAKTGATTASEIMAKLSANTNALTDGGSIGTGGFHDQTGFNAANLRGIGVSSTLVLLNGRRMANFASPGDDAGVDLNNIPAAAIQRVEVLLDGASAIYGADAIGGVINFITRSDFQGLELNAQLGATQEGGAGKRAFSIAGGFGDLSKDGFNVMGVFEVQRTGSLSTSQRKFISDLKIPERLPHLLSSATSPGNIRLSSSQRDLLQSEGFSTNGTDVIVNRTINLSAPTCNAPHTLYLPNGIGGVDGCTYDYMRDVELYPKSEKLNLLTRGVLQLSGTQQLFAEVALSRAKTYYVGTSNRIDADLDVSLIPRLAATGLGALDADDEDRIITVRTRMLDAGRRTSELTSIGQRYTLGTSGTAGGWDYDAALIHAVNTVKDRDTHGYLLYTPIMEGYASGILNPFGESSAAGKAYLEANQVDNVARKARGTMDSIDIKGSRTLTTLAAGDVAMALGAEFRREASRFEVSDLLVSDEILGDGTPGDNQNTRNGRNVAAAFAELSVPLAQGLDLQAAVRHDRYQGVGSSTNPKLGLRYQPSKEWLLRASVGTGFRAPSLSDLYRPNRSSETSVLPDPVYCGDNDNDYSVCADNWTTRIYSNPALKPERSRQFSFGTVFELNTHWNFSVDYWNIQKRDLISEIGEDVILGDLAKYGNLVHRYNQDGDPLCDYDPDDNTICYIELRKDNRGRQKTAGIDIVAELRKLQTSVGTFGARLSGTVVLTSKRQATAGDSYVSNLGRFVTDGVVQRWRHRLSVDWEQGPLALTLGNTYSSGYEDQNSAIDTDSGTVVAKNRVKAYSLWDVSGSYQVSKEFRLRGGIQNLTNAAPPYSNQAYFFINGYDPSYTDPRGRYFYLSAQYQFK</sequence>
<dbReference type="PANTHER" id="PTHR47234:SF2">
    <property type="entry name" value="TONB-DEPENDENT RECEPTOR"/>
    <property type="match status" value="1"/>
</dbReference>
<keyword evidence="7 10" id="KW-0472">Membrane</keyword>
<keyword evidence="16" id="KW-1185">Reference proteome</keyword>
<dbReference type="RefSeq" id="WP_341399509.1">
    <property type="nucleotide sequence ID" value="NZ_JBBUTI010000008.1"/>
</dbReference>
<keyword evidence="12" id="KW-0732">Signal</keyword>
<keyword evidence="4 10" id="KW-1134">Transmembrane beta strand</keyword>